<gene>
    <name evidence="1" type="ORF">GTP77_27705</name>
</gene>
<organism evidence="1 2">
    <name type="scientific">Pseudoduganella aquatica</name>
    <dbReference type="NCBI Taxonomy" id="2660641"/>
    <lineage>
        <taxon>Bacteria</taxon>
        <taxon>Pseudomonadati</taxon>
        <taxon>Pseudomonadota</taxon>
        <taxon>Betaproteobacteria</taxon>
        <taxon>Burkholderiales</taxon>
        <taxon>Oxalobacteraceae</taxon>
        <taxon>Telluria group</taxon>
        <taxon>Pseudoduganella</taxon>
    </lineage>
</organism>
<evidence type="ECO:0000313" key="1">
    <source>
        <dbReference type="EMBL" id="MYN11109.1"/>
    </source>
</evidence>
<dbReference type="Proteomes" id="UP000450676">
    <property type="component" value="Unassembled WGS sequence"/>
</dbReference>
<accession>A0A7X4KP80</accession>
<dbReference type="EMBL" id="WWCU01000055">
    <property type="protein sequence ID" value="MYN11109.1"/>
    <property type="molecule type" value="Genomic_DNA"/>
</dbReference>
<proteinExistence type="predicted"/>
<protein>
    <submittedName>
        <fullName evidence="1">Uncharacterized protein</fullName>
    </submittedName>
</protein>
<evidence type="ECO:0000313" key="2">
    <source>
        <dbReference type="Proteomes" id="UP000450676"/>
    </source>
</evidence>
<reference evidence="1 2" key="1">
    <citation type="submission" date="2019-12" db="EMBL/GenBank/DDBJ databases">
        <title>Novel species isolated from a subtropical stream in China.</title>
        <authorList>
            <person name="Lu H."/>
        </authorList>
    </citation>
    <scope>NUCLEOTIDE SEQUENCE [LARGE SCALE GENOMIC DNA]</scope>
    <source>
        <strain evidence="1 2">FT127W</strain>
    </source>
</reference>
<keyword evidence="2" id="KW-1185">Reference proteome</keyword>
<sequence>MMAILFEGKQGTALPFPCTDELLELEDCGGHAIPVLRPAPQAARAAMAALQQAAPQLECDPEQFLSLRLGRAEYMVCMARQALAPDRAGNLLKQKTVLGAVATRAMDEDVYRIDHMLLAEPVAGLACSVHVLVQHRSGELAMAGWGELAAGQLLFHLHAVNRPGAVPAAIAGCLGGGRLEITHAAARLPGERH</sequence>
<dbReference type="RefSeq" id="WP_161075379.1">
    <property type="nucleotide sequence ID" value="NZ_CP086370.1"/>
</dbReference>
<comment type="caution">
    <text evidence="1">The sequence shown here is derived from an EMBL/GenBank/DDBJ whole genome shotgun (WGS) entry which is preliminary data.</text>
</comment>
<dbReference type="AlphaFoldDB" id="A0A7X4KP80"/>
<name>A0A7X4KP80_9BURK</name>